<feature type="compositionally biased region" description="Polar residues" evidence="1">
    <location>
        <begin position="26"/>
        <end position="38"/>
    </location>
</feature>
<organism evidence="3">
    <name type="scientific">Lichtheimia ramosa</name>
    <dbReference type="NCBI Taxonomy" id="688394"/>
    <lineage>
        <taxon>Eukaryota</taxon>
        <taxon>Fungi</taxon>
        <taxon>Fungi incertae sedis</taxon>
        <taxon>Mucoromycota</taxon>
        <taxon>Mucoromycotina</taxon>
        <taxon>Mucoromycetes</taxon>
        <taxon>Mucorales</taxon>
        <taxon>Lichtheimiaceae</taxon>
        <taxon>Lichtheimia</taxon>
    </lineage>
</organism>
<sequence length="779" mass="87533">MASAKVMAKLQANQTAITQMAELHSKQASNITKRPNGSNKEKRPSWQRQQQQQQQLPTQLTQDDADQRPMRYHEKDLLERYADEPPSLVLHLYPTYFRFEHEDGFFSYKSQFKDFLACIKEKRLPPDLMDVFDEALCRFYEGSLIVEIHDHRHSAQQQDVEPNIKRVVMRPTAESLWTDILLLNEVWGSAWTQDIALEVESKVLIATEEPLCLDPSIQVTRVSNAIEYSTGQRKIKRKQKWNSLEREQKLAKKAESNKLMTLMDNRSKRSFPFEPSFGKLAFVHEWRTKRQKLDNEPLPSIEMKKKSGRKMLMEPPLLPDGRKCVRTIRFERREGDRTVYTVVDLYIHNNEYDGVFRWGTVMDTSVNGGNIDFKLGPEHMMEAYIVHLKTVYGRFNTLVCDNNLANPVPRSPSVTGRLNQAVQQQQANFQMQAASLQQQLQSHQMRNMQGKPVSHQQQTLLAQAQARVQAAQAQAQGIPNQSQAPSQNHVQTPAVSTAMQLPQQSQSQLSPSRPSTPTQSQLATPTQTHAPTPATQHASLPRQQQQQPMGIPPGTPSMKPQSTPSQAHTQLANLPQQQQQQQPQQHMTSMPTQVSMSLALPQRAATAQMGQHAMTSGVGQQAFMASTSPHSGTGMLNTNMMASGPGRPNMPTASAHTPTSGMQQQGMVNPMAPNAGQQQQQQQQSAPLQATIRQIQLLLQNRSITPAMAQQMLAQATAAGGGNLQQQMLARQQQQQQQQQMMGNQANAQQAFLQQQQQQRMANMQMPQQQGAGVQTGGK</sequence>
<feature type="compositionally biased region" description="Polar residues" evidence="1">
    <location>
        <begin position="651"/>
        <end position="667"/>
    </location>
</feature>
<evidence type="ECO:0000259" key="2">
    <source>
        <dbReference type="Pfam" id="PF12090"/>
    </source>
</evidence>
<evidence type="ECO:0000313" key="3">
    <source>
        <dbReference type="EMBL" id="CDS09901.1"/>
    </source>
</evidence>
<feature type="domain" description="Spt20-like SEP" evidence="2">
    <location>
        <begin position="83"/>
        <end position="225"/>
    </location>
</feature>
<reference evidence="3" key="1">
    <citation type="journal article" date="2014" name="Genome Announc.">
        <title>De novo whole-genome sequence and genome annotation of Lichtheimia ramosa.</title>
        <authorList>
            <person name="Linde J."/>
            <person name="Schwartze V."/>
            <person name="Binder U."/>
            <person name="Lass-Florl C."/>
            <person name="Voigt K."/>
            <person name="Horn F."/>
        </authorList>
    </citation>
    <scope>NUCLEOTIDE SEQUENCE</scope>
    <source>
        <strain evidence="3">JMRC FSU:6197</strain>
    </source>
</reference>
<feature type="compositionally biased region" description="Low complexity" evidence="1">
    <location>
        <begin position="500"/>
        <end position="547"/>
    </location>
</feature>
<feature type="compositionally biased region" description="Polar residues" evidence="1">
    <location>
        <begin position="558"/>
        <end position="574"/>
    </location>
</feature>
<dbReference type="Pfam" id="PF12090">
    <property type="entry name" value="Spt20_SEP"/>
    <property type="match status" value="1"/>
</dbReference>
<dbReference type="AlphaFoldDB" id="A0A077WQK9"/>
<feature type="compositionally biased region" description="Low complexity" evidence="1">
    <location>
        <begin position="575"/>
        <end position="585"/>
    </location>
</feature>
<dbReference type="PANTHER" id="PTHR13526">
    <property type="entry name" value="TRANSCRIPTION FACTOR SPT20 HOMOLOG"/>
    <property type="match status" value="1"/>
</dbReference>
<dbReference type="GO" id="GO:0000124">
    <property type="term" value="C:SAGA complex"/>
    <property type="evidence" value="ECO:0007669"/>
    <property type="project" value="InterPro"/>
</dbReference>
<feature type="compositionally biased region" description="Low complexity" evidence="1">
    <location>
        <begin position="751"/>
        <end position="770"/>
    </location>
</feature>
<evidence type="ECO:0000256" key="1">
    <source>
        <dbReference type="SAM" id="MobiDB-lite"/>
    </source>
</evidence>
<feature type="compositionally biased region" description="Low complexity" evidence="1">
    <location>
        <begin position="47"/>
        <end position="62"/>
    </location>
</feature>
<dbReference type="EMBL" id="LK023335">
    <property type="protein sequence ID" value="CDS09901.1"/>
    <property type="molecule type" value="Genomic_DNA"/>
</dbReference>
<dbReference type="GO" id="GO:0006357">
    <property type="term" value="P:regulation of transcription by RNA polymerase II"/>
    <property type="evidence" value="ECO:0007669"/>
    <property type="project" value="TreeGrafter"/>
</dbReference>
<feature type="region of interest" description="Disordered" evidence="1">
    <location>
        <begin position="650"/>
        <end position="687"/>
    </location>
</feature>
<protein>
    <recommendedName>
        <fullName evidence="2">Spt20-like SEP domain-containing protein</fullName>
    </recommendedName>
</protein>
<dbReference type="InterPro" id="IPR021950">
    <property type="entry name" value="Spt20"/>
</dbReference>
<proteinExistence type="predicted"/>
<feature type="region of interest" description="Disordered" evidence="1">
    <location>
        <begin position="751"/>
        <end position="779"/>
    </location>
</feature>
<name>A0A077WQK9_9FUNG</name>
<gene>
    <name evidence="3" type="ORF">LRAMOSA02578</name>
</gene>
<feature type="region of interest" description="Disordered" evidence="1">
    <location>
        <begin position="472"/>
        <end position="594"/>
    </location>
</feature>
<dbReference type="PANTHER" id="PTHR13526:SF8">
    <property type="entry name" value="TRANSCRIPTION FACTOR SPT20 HOMOLOG"/>
    <property type="match status" value="1"/>
</dbReference>
<dbReference type="InterPro" id="IPR046468">
    <property type="entry name" value="Spt20-like_SEP"/>
</dbReference>
<dbReference type="OrthoDB" id="1932706at2759"/>
<dbReference type="GO" id="GO:0003712">
    <property type="term" value="F:transcription coregulator activity"/>
    <property type="evidence" value="ECO:0007669"/>
    <property type="project" value="InterPro"/>
</dbReference>
<accession>A0A077WQK9</accession>
<feature type="region of interest" description="Disordered" evidence="1">
    <location>
        <begin position="19"/>
        <end position="68"/>
    </location>
</feature>
<feature type="compositionally biased region" description="Polar residues" evidence="1">
    <location>
        <begin position="477"/>
        <end position="499"/>
    </location>
</feature>